<proteinExistence type="inferred from homology"/>
<evidence type="ECO:0000256" key="9">
    <source>
        <dbReference type="ARBA" id="ARBA00023065"/>
    </source>
</evidence>
<keyword evidence="9" id="KW-0406">Ion transport</keyword>
<dbReference type="InterPro" id="IPR045863">
    <property type="entry name" value="CorA_TM1_TM2"/>
</dbReference>
<dbReference type="InterPro" id="IPR045861">
    <property type="entry name" value="CorA_cytoplasmic_dom"/>
</dbReference>
<dbReference type="InterPro" id="IPR002523">
    <property type="entry name" value="MgTranspt_CorA/ZnTranspt_ZntB"/>
</dbReference>
<evidence type="ECO:0000313" key="13">
    <source>
        <dbReference type="EMBL" id="GAA5163431.1"/>
    </source>
</evidence>
<evidence type="ECO:0000256" key="5">
    <source>
        <dbReference type="ARBA" id="ARBA00022519"/>
    </source>
</evidence>
<evidence type="ECO:0000256" key="2">
    <source>
        <dbReference type="ARBA" id="ARBA00009765"/>
    </source>
</evidence>
<keyword evidence="6 12" id="KW-0812">Transmembrane</keyword>
<dbReference type="Pfam" id="PF01544">
    <property type="entry name" value="CorA"/>
    <property type="match status" value="1"/>
</dbReference>
<evidence type="ECO:0000256" key="10">
    <source>
        <dbReference type="ARBA" id="ARBA00023136"/>
    </source>
</evidence>
<dbReference type="Proteomes" id="UP001500547">
    <property type="component" value="Unassembled WGS sequence"/>
</dbReference>
<keyword evidence="7" id="KW-0862">Zinc</keyword>
<dbReference type="PANTHER" id="PTHR46494:SF3">
    <property type="entry name" value="ZINC TRANSPORT PROTEIN ZNTB"/>
    <property type="match status" value="1"/>
</dbReference>
<keyword evidence="10 12" id="KW-0472">Membrane</keyword>
<comment type="subcellular location">
    <subcellularLocation>
        <location evidence="1">Cell membrane</location>
        <topology evidence="1">Multi-pass membrane protein</topology>
    </subcellularLocation>
</comment>
<evidence type="ECO:0000313" key="14">
    <source>
        <dbReference type="Proteomes" id="UP001500547"/>
    </source>
</evidence>
<evidence type="ECO:0000256" key="4">
    <source>
        <dbReference type="ARBA" id="ARBA00022475"/>
    </source>
</evidence>
<dbReference type="SUPFAM" id="SSF143865">
    <property type="entry name" value="CorA soluble domain-like"/>
    <property type="match status" value="1"/>
</dbReference>
<dbReference type="Gene3D" id="3.30.460.20">
    <property type="entry name" value="CorA soluble domain-like"/>
    <property type="match status" value="1"/>
</dbReference>
<feature type="transmembrane region" description="Helical" evidence="12">
    <location>
        <begin position="311"/>
        <end position="332"/>
    </location>
</feature>
<comment type="similarity">
    <text evidence="2">Belongs to the CorA metal ion transporter (MIT) (TC 1.A.35) family.</text>
</comment>
<evidence type="ECO:0000256" key="7">
    <source>
        <dbReference type="ARBA" id="ARBA00022833"/>
    </source>
</evidence>
<keyword evidence="14" id="KW-1185">Reference proteome</keyword>
<dbReference type="PANTHER" id="PTHR46494">
    <property type="entry name" value="CORA FAMILY METAL ION TRANSPORTER (EUROFUNG)"/>
    <property type="match status" value="1"/>
</dbReference>
<name>A0ABP9QKF4_9RHOO</name>
<evidence type="ECO:0000256" key="12">
    <source>
        <dbReference type="SAM" id="Phobius"/>
    </source>
</evidence>
<keyword evidence="8 12" id="KW-1133">Transmembrane helix</keyword>
<feature type="coiled-coil region" evidence="11">
    <location>
        <begin position="244"/>
        <end position="271"/>
    </location>
</feature>
<gene>
    <name evidence="13" type="ORF">GCM10025770_15510</name>
</gene>
<feature type="transmembrane region" description="Helical" evidence="12">
    <location>
        <begin position="277"/>
        <end position="299"/>
    </location>
</feature>
<evidence type="ECO:0000256" key="3">
    <source>
        <dbReference type="ARBA" id="ARBA00022448"/>
    </source>
</evidence>
<keyword evidence="5" id="KW-0997">Cell inner membrane</keyword>
<evidence type="ECO:0000256" key="8">
    <source>
        <dbReference type="ARBA" id="ARBA00022989"/>
    </source>
</evidence>
<protein>
    <submittedName>
        <fullName evidence="13">Transporter</fullName>
    </submittedName>
</protein>
<dbReference type="CDD" id="cd12834">
    <property type="entry name" value="ZntB_u1"/>
    <property type="match status" value="1"/>
</dbReference>
<keyword evidence="3" id="KW-0813">Transport</keyword>
<dbReference type="Gene3D" id="1.20.58.340">
    <property type="entry name" value="Magnesium transport protein CorA, transmembrane region"/>
    <property type="match status" value="2"/>
</dbReference>
<evidence type="ECO:0000256" key="11">
    <source>
        <dbReference type="SAM" id="Coils"/>
    </source>
</evidence>
<reference evidence="14" key="1">
    <citation type="journal article" date="2019" name="Int. J. Syst. Evol. Microbiol.">
        <title>The Global Catalogue of Microorganisms (GCM) 10K type strain sequencing project: providing services to taxonomists for standard genome sequencing and annotation.</title>
        <authorList>
            <consortium name="The Broad Institute Genomics Platform"/>
            <consortium name="The Broad Institute Genome Sequencing Center for Infectious Disease"/>
            <person name="Wu L."/>
            <person name="Ma J."/>
        </authorList>
    </citation>
    <scope>NUCLEOTIDE SEQUENCE [LARGE SCALE GENOMIC DNA]</scope>
    <source>
        <strain evidence="14">JCM 18715</strain>
    </source>
</reference>
<dbReference type="EMBL" id="BAABLD010000008">
    <property type="protein sequence ID" value="GAA5163431.1"/>
    <property type="molecule type" value="Genomic_DNA"/>
</dbReference>
<evidence type="ECO:0000256" key="1">
    <source>
        <dbReference type="ARBA" id="ARBA00004651"/>
    </source>
</evidence>
<organism evidence="13 14">
    <name type="scientific">Viridibacterium curvum</name>
    <dbReference type="NCBI Taxonomy" id="1101404"/>
    <lineage>
        <taxon>Bacteria</taxon>
        <taxon>Pseudomonadati</taxon>
        <taxon>Pseudomonadota</taxon>
        <taxon>Betaproteobacteria</taxon>
        <taxon>Rhodocyclales</taxon>
        <taxon>Rhodocyclaceae</taxon>
        <taxon>Viridibacterium</taxon>
    </lineage>
</organism>
<evidence type="ECO:0000256" key="6">
    <source>
        <dbReference type="ARBA" id="ARBA00022692"/>
    </source>
</evidence>
<comment type="caution">
    <text evidence="13">The sequence shown here is derived from an EMBL/GenBank/DDBJ whole genome shotgun (WGS) entry which is preliminary data.</text>
</comment>
<dbReference type="RefSeq" id="WP_345532322.1">
    <property type="nucleotide sequence ID" value="NZ_BAABLD010000008.1"/>
</dbReference>
<keyword evidence="4" id="KW-1003">Cell membrane</keyword>
<dbReference type="SUPFAM" id="SSF144083">
    <property type="entry name" value="Magnesium transport protein CorA, transmembrane region"/>
    <property type="match status" value="1"/>
</dbReference>
<sequence>MSLHDTRYGSDQHGLICGFRMSPHRPAQELDSDEAAARLASSNTAEGDFLWLHFNLGHTASEKWLDSHARLPDEYFETLREGSHSTRIERVESSLLAIVNDVHYDFSFEAAEISTLWLSVGQRLVVSARRKPLRAVDTLREAVRRGEQLRSPMALLIHLLRDQEDVLVNVVRRVTQRIDEVEDKLLAGKLGTTRAELGTLRRLLVRLQRLLAPEPASLFRLLQAPPDWVDAADSQELRQSTEEFSVVLRDMSALQERIKLLQEELAAHVNEQNNRSLYVLTIVTVLALPINIVAGLLGMNVGGIPLAESGHGFWIIVALIASFTGLAAWWAFKKN</sequence>
<accession>A0ABP9QKF4</accession>
<keyword evidence="11" id="KW-0175">Coiled coil</keyword>